<evidence type="ECO:0000256" key="2">
    <source>
        <dbReference type="ARBA" id="ARBA00022617"/>
    </source>
</evidence>
<dbReference type="InterPro" id="IPR017972">
    <property type="entry name" value="Cyt_P450_CS"/>
</dbReference>
<evidence type="ECO:0000256" key="1">
    <source>
        <dbReference type="ARBA" id="ARBA00010617"/>
    </source>
</evidence>
<keyword evidence="2" id="KW-0349">Heme</keyword>
<sequence length="395" mass="43303">VDYRLPEIDEWETAQPHAMWAEARGHCPVVSVEPQPWEDTGSFHVLGHVDAAAVLRDWRTFSSTINGDFMGPFMGDLILALDGEEHRQYRNLVAPAFRRSNLERWRTELIEPIVGRLLDAVRPAGRADLVADFTVHYPVQVICGIVGVPLEDHERFTTWAEQINHGPLDPEAGLAASAAMAEYLAPLVEARRSEPTGDLLSELVNAEVDGERLSEERLYGFLRLLLPAGAETTYRALGNAIVALLTLPHVRDRVEADRSLIPRLVEETLRWETSITMIMRRTTMDTELGGCPIPAGSPITVLNGSAGRDPDRWPDPDAFDIDREAGAHMGFGGGPHLCLGMHLARLEMEVGVAAVLDLLPGVRLDGDAPVPEVSGYAFRGPTTLPVVFDPTPAEG</sequence>
<name>A0A381P4P0_9ZZZZ</name>
<organism evidence="7">
    <name type="scientific">marine metagenome</name>
    <dbReference type="NCBI Taxonomy" id="408172"/>
    <lineage>
        <taxon>unclassified sequences</taxon>
        <taxon>metagenomes</taxon>
        <taxon>ecological metagenomes</taxon>
    </lineage>
</organism>
<keyword evidence="3" id="KW-0479">Metal-binding</keyword>
<dbReference type="PANTHER" id="PTHR46696:SF3">
    <property type="entry name" value="PULCHERRIMINIC ACID SYNTHASE"/>
    <property type="match status" value="1"/>
</dbReference>
<evidence type="ECO:0000256" key="4">
    <source>
        <dbReference type="ARBA" id="ARBA00023002"/>
    </source>
</evidence>
<dbReference type="FunFam" id="1.10.630.10:FF:000018">
    <property type="entry name" value="Cytochrome P450 monooxygenase"/>
    <property type="match status" value="1"/>
</dbReference>
<keyword evidence="6" id="KW-0503">Monooxygenase</keyword>
<evidence type="ECO:0000256" key="6">
    <source>
        <dbReference type="ARBA" id="ARBA00023033"/>
    </source>
</evidence>
<dbReference type="PRINTS" id="PR00359">
    <property type="entry name" value="BP450"/>
</dbReference>
<dbReference type="InterPro" id="IPR001128">
    <property type="entry name" value="Cyt_P450"/>
</dbReference>
<evidence type="ECO:0000313" key="7">
    <source>
        <dbReference type="EMBL" id="SUZ61915.1"/>
    </source>
</evidence>
<protein>
    <recommendedName>
        <fullName evidence="8">Cytochrome P450</fullName>
    </recommendedName>
</protein>
<dbReference type="InterPro" id="IPR002397">
    <property type="entry name" value="Cyt_P450_B"/>
</dbReference>
<keyword evidence="4" id="KW-0560">Oxidoreductase</keyword>
<dbReference type="EMBL" id="UINC01000835">
    <property type="protein sequence ID" value="SUZ61915.1"/>
    <property type="molecule type" value="Genomic_DNA"/>
</dbReference>
<keyword evidence="5" id="KW-0408">Iron</keyword>
<evidence type="ECO:0008006" key="8">
    <source>
        <dbReference type="Google" id="ProtNLM"/>
    </source>
</evidence>
<dbReference type="GO" id="GO:0020037">
    <property type="term" value="F:heme binding"/>
    <property type="evidence" value="ECO:0007669"/>
    <property type="project" value="InterPro"/>
</dbReference>
<dbReference type="AlphaFoldDB" id="A0A381P4P0"/>
<dbReference type="GO" id="GO:0016705">
    <property type="term" value="F:oxidoreductase activity, acting on paired donors, with incorporation or reduction of molecular oxygen"/>
    <property type="evidence" value="ECO:0007669"/>
    <property type="project" value="InterPro"/>
</dbReference>
<dbReference type="InterPro" id="IPR036396">
    <property type="entry name" value="Cyt_P450_sf"/>
</dbReference>
<dbReference type="PANTHER" id="PTHR46696">
    <property type="entry name" value="P450, PUTATIVE (EUROFUNG)-RELATED"/>
    <property type="match status" value="1"/>
</dbReference>
<dbReference type="SUPFAM" id="SSF48264">
    <property type="entry name" value="Cytochrome P450"/>
    <property type="match status" value="1"/>
</dbReference>
<evidence type="ECO:0000256" key="3">
    <source>
        <dbReference type="ARBA" id="ARBA00022723"/>
    </source>
</evidence>
<dbReference type="GO" id="GO:0004497">
    <property type="term" value="F:monooxygenase activity"/>
    <property type="evidence" value="ECO:0007669"/>
    <property type="project" value="UniProtKB-KW"/>
</dbReference>
<dbReference type="GO" id="GO:0005506">
    <property type="term" value="F:iron ion binding"/>
    <property type="evidence" value="ECO:0007669"/>
    <property type="project" value="InterPro"/>
</dbReference>
<dbReference type="Pfam" id="PF00067">
    <property type="entry name" value="p450"/>
    <property type="match status" value="1"/>
</dbReference>
<dbReference type="PROSITE" id="PS00086">
    <property type="entry name" value="CYTOCHROME_P450"/>
    <property type="match status" value="1"/>
</dbReference>
<comment type="similarity">
    <text evidence="1">Belongs to the cytochrome P450 family.</text>
</comment>
<accession>A0A381P4P0</accession>
<evidence type="ECO:0000256" key="5">
    <source>
        <dbReference type="ARBA" id="ARBA00023004"/>
    </source>
</evidence>
<dbReference type="PRINTS" id="PR00385">
    <property type="entry name" value="P450"/>
</dbReference>
<reference evidence="7" key="1">
    <citation type="submission" date="2018-05" db="EMBL/GenBank/DDBJ databases">
        <authorList>
            <person name="Lanie J.A."/>
            <person name="Ng W.-L."/>
            <person name="Kazmierczak K.M."/>
            <person name="Andrzejewski T.M."/>
            <person name="Davidsen T.M."/>
            <person name="Wayne K.J."/>
            <person name="Tettelin H."/>
            <person name="Glass J.I."/>
            <person name="Rusch D."/>
            <person name="Podicherti R."/>
            <person name="Tsui H.-C.T."/>
            <person name="Winkler M.E."/>
        </authorList>
    </citation>
    <scope>NUCLEOTIDE SEQUENCE</scope>
</reference>
<feature type="non-terminal residue" evidence="7">
    <location>
        <position position="1"/>
    </location>
</feature>
<gene>
    <name evidence="7" type="ORF">METZ01_LOCUS14769</name>
</gene>
<proteinExistence type="inferred from homology"/>
<dbReference type="Gene3D" id="1.10.630.10">
    <property type="entry name" value="Cytochrome P450"/>
    <property type="match status" value="1"/>
</dbReference>